<dbReference type="SUPFAM" id="SSF53187">
    <property type="entry name" value="Zn-dependent exopeptidases"/>
    <property type="match status" value="1"/>
</dbReference>
<evidence type="ECO:0000256" key="6">
    <source>
        <dbReference type="ARBA" id="ARBA00022833"/>
    </source>
</evidence>
<proteinExistence type="inferred from homology"/>
<comment type="caution">
    <text evidence="9">The sequence shown here is derived from an EMBL/GenBank/DDBJ whole genome shotgun (WGS) entry which is preliminary data.</text>
</comment>
<keyword evidence="6" id="KW-0862">Zinc</keyword>
<keyword evidence="3" id="KW-0645">Protease</keyword>
<keyword evidence="10" id="KW-1185">Reference proteome</keyword>
<dbReference type="RefSeq" id="WP_219964311.1">
    <property type="nucleotide sequence ID" value="NZ_JAGFNZ010000001.1"/>
</dbReference>
<dbReference type="Gene3D" id="3.30.70.360">
    <property type="match status" value="2"/>
</dbReference>
<dbReference type="InterPro" id="IPR010964">
    <property type="entry name" value="M20A_pepV-rel"/>
</dbReference>
<dbReference type="InterPro" id="IPR050072">
    <property type="entry name" value="Peptidase_M20A"/>
</dbReference>
<sequence length="467" mass="50743">MYQKQIKEYFRLHREELLRDISELIRIPSEKGEPKPGMPFGEFPAKALDAAGKMAKAMGFSVHDYDRCVIAVDLNDYPRQLDILAHLDVVPAGNGWSVTQPFEPFVKDGKLYGRGAADDKGPAVAALYALRAVRELGVPLKKNARLVLGSDEECGSADMKHYYAIEPEAPMTISPDAEFPVINIEKGRYSTWVRASWNQDAALPRILSARGGVKSNVVPDTAEAVVEGLSAEKLSEYAQAATDRTGIRFLIREDDGRTVVEAHGDCAHASTPGEGNNAVTGLIDFLSRIPFADSECFRSLRALGMLFPHGDWKGTAAGVEMKDDLSGGLTMSLNLFEYEEGGLKAFFDGRTPVSATNENLRDVFCARVRVLGLTPDGADVSPAHHVPKNTPFVRTLLNCYEQYSGKKGACLAIGGGTYAHRLKNGVAFGCAMPGTDNRVHGADEYAVIDELLLGAEIFTQVIIDLCS</sequence>
<organism evidence="9 10">
    <name type="scientific">Caproiciproducens faecalis</name>
    <dbReference type="NCBI Taxonomy" id="2820301"/>
    <lineage>
        <taxon>Bacteria</taxon>
        <taxon>Bacillati</taxon>
        <taxon>Bacillota</taxon>
        <taxon>Clostridia</taxon>
        <taxon>Eubacteriales</taxon>
        <taxon>Acutalibacteraceae</taxon>
        <taxon>Caproiciproducens</taxon>
    </lineage>
</organism>
<gene>
    <name evidence="9" type="ORF">J5W02_03865</name>
</gene>
<dbReference type="NCBIfam" id="TIGR01887">
    <property type="entry name" value="dipeptidaselike"/>
    <property type="match status" value="1"/>
</dbReference>
<evidence type="ECO:0000256" key="5">
    <source>
        <dbReference type="ARBA" id="ARBA00022801"/>
    </source>
</evidence>
<dbReference type="InterPro" id="IPR002933">
    <property type="entry name" value="Peptidase_M20"/>
</dbReference>
<comment type="similarity">
    <text evidence="2">Belongs to the peptidase M20A family.</text>
</comment>
<keyword evidence="8" id="KW-0482">Metalloprotease</keyword>
<dbReference type="EC" id="3.4.13.-" evidence="9"/>
<keyword evidence="4" id="KW-0479">Metal-binding</keyword>
<evidence type="ECO:0000256" key="3">
    <source>
        <dbReference type="ARBA" id="ARBA00022670"/>
    </source>
</evidence>
<name>A0ABS7DKW6_9FIRM</name>
<dbReference type="InterPro" id="IPR036264">
    <property type="entry name" value="Bact_exopeptidase_dim_dom"/>
</dbReference>
<dbReference type="PANTHER" id="PTHR43808:SF31">
    <property type="entry name" value="N-ACETYL-L-CITRULLINE DEACETYLASE"/>
    <property type="match status" value="1"/>
</dbReference>
<evidence type="ECO:0000256" key="7">
    <source>
        <dbReference type="ARBA" id="ARBA00022997"/>
    </source>
</evidence>
<dbReference type="SUPFAM" id="SSF55031">
    <property type="entry name" value="Bacterial exopeptidase dimerisation domain"/>
    <property type="match status" value="1"/>
</dbReference>
<dbReference type="PANTHER" id="PTHR43808">
    <property type="entry name" value="ACETYLORNITHINE DEACETYLASE"/>
    <property type="match status" value="1"/>
</dbReference>
<evidence type="ECO:0000313" key="9">
    <source>
        <dbReference type="EMBL" id="MBW7571939.1"/>
    </source>
</evidence>
<dbReference type="GO" id="GO:0016805">
    <property type="term" value="F:dipeptidase activity"/>
    <property type="evidence" value="ECO:0007669"/>
    <property type="project" value="UniProtKB-KW"/>
</dbReference>
<protein>
    <submittedName>
        <fullName evidence="9">Sapep family Mn(2+)-dependent dipeptidase</fullName>
        <ecNumber evidence="9">3.4.13.-</ecNumber>
    </submittedName>
</protein>
<keyword evidence="5 9" id="KW-0378">Hydrolase</keyword>
<dbReference type="EMBL" id="JAGFNZ010000001">
    <property type="protein sequence ID" value="MBW7571939.1"/>
    <property type="molecule type" value="Genomic_DNA"/>
</dbReference>
<comment type="cofactor">
    <cofactor evidence="1">
        <name>Zn(2+)</name>
        <dbReference type="ChEBI" id="CHEBI:29105"/>
    </cofactor>
</comment>
<dbReference type="Proteomes" id="UP000719942">
    <property type="component" value="Unassembled WGS sequence"/>
</dbReference>
<evidence type="ECO:0000313" key="10">
    <source>
        <dbReference type="Proteomes" id="UP000719942"/>
    </source>
</evidence>
<dbReference type="Pfam" id="PF01546">
    <property type="entry name" value="Peptidase_M20"/>
    <property type="match status" value="1"/>
</dbReference>
<reference evidence="9 10" key="1">
    <citation type="submission" date="2021-03" db="EMBL/GenBank/DDBJ databases">
        <title>Caproiciproducens sp. nov. isolated from feces of cow.</title>
        <authorList>
            <person name="Choi J.-Y."/>
        </authorList>
    </citation>
    <scope>NUCLEOTIDE SEQUENCE [LARGE SCALE GENOMIC DNA]</scope>
    <source>
        <strain evidence="9 10">AGMB10547</strain>
    </source>
</reference>
<accession>A0ABS7DKW6</accession>
<evidence type="ECO:0000256" key="8">
    <source>
        <dbReference type="ARBA" id="ARBA00023049"/>
    </source>
</evidence>
<keyword evidence="7 9" id="KW-0224">Dipeptidase</keyword>
<evidence type="ECO:0000256" key="4">
    <source>
        <dbReference type="ARBA" id="ARBA00022723"/>
    </source>
</evidence>
<evidence type="ECO:0000256" key="1">
    <source>
        <dbReference type="ARBA" id="ARBA00001947"/>
    </source>
</evidence>
<evidence type="ECO:0000256" key="2">
    <source>
        <dbReference type="ARBA" id="ARBA00006247"/>
    </source>
</evidence>
<dbReference type="Gene3D" id="3.40.630.10">
    <property type="entry name" value="Zn peptidases"/>
    <property type="match status" value="1"/>
</dbReference>